<sequence length="161" mass="18362">MENVILSTEQLDAIGGEDCELKNYLLGTFPCDKLPTKPQRQSPQAHIVNTDPDGMPERHWLGIWTENNACELLGSYALPIATYETMKPLEKWMKHWHSVIKNKKSLQSLASTTYQINAVSELTLNMLKGRVPLSPPTRAKLKRYKATLHDVAKRKHSLKKR</sequence>
<evidence type="ECO:0000313" key="2">
    <source>
        <dbReference type="Proteomes" id="UP001159428"/>
    </source>
</evidence>
<evidence type="ECO:0000313" key="1">
    <source>
        <dbReference type="EMBL" id="CAH3155407.1"/>
    </source>
</evidence>
<dbReference type="Proteomes" id="UP001159428">
    <property type="component" value="Unassembled WGS sequence"/>
</dbReference>
<comment type="caution">
    <text evidence="1">The sequence shown here is derived from an EMBL/GenBank/DDBJ whole genome shotgun (WGS) entry which is preliminary data.</text>
</comment>
<organism evidence="1 2">
    <name type="scientific">Pocillopora meandrina</name>
    <dbReference type="NCBI Taxonomy" id="46732"/>
    <lineage>
        <taxon>Eukaryota</taxon>
        <taxon>Metazoa</taxon>
        <taxon>Cnidaria</taxon>
        <taxon>Anthozoa</taxon>
        <taxon>Hexacorallia</taxon>
        <taxon>Scleractinia</taxon>
        <taxon>Astrocoeniina</taxon>
        <taxon>Pocilloporidae</taxon>
        <taxon>Pocillopora</taxon>
    </lineage>
</organism>
<gene>
    <name evidence="1" type="ORF">PMEA_00027965</name>
</gene>
<accession>A0AAU9XPZ6</accession>
<protein>
    <submittedName>
        <fullName evidence="1">Uncharacterized protein</fullName>
    </submittedName>
</protein>
<dbReference type="AlphaFoldDB" id="A0AAU9XPZ6"/>
<dbReference type="EMBL" id="CALNXJ010000058">
    <property type="protein sequence ID" value="CAH3155407.1"/>
    <property type="molecule type" value="Genomic_DNA"/>
</dbReference>
<dbReference type="Gene3D" id="3.40.395.10">
    <property type="entry name" value="Adenoviral Proteinase, Chain A"/>
    <property type="match status" value="1"/>
</dbReference>
<proteinExistence type="predicted"/>
<keyword evidence="2" id="KW-1185">Reference proteome</keyword>
<reference evidence="1 2" key="1">
    <citation type="submission" date="2022-05" db="EMBL/GenBank/DDBJ databases">
        <authorList>
            <consortium name="Genoscope - CEA"/>
            <person name="William W."/>
        </authorList>
    </citation>
    <scope>NUCLEOTIDE SEQUENCE [LARGE SCALE GENOMIC DNA]</scope>
</reference>
<name>A0AAU9XPZ6_9CNID</name>